<evidence type="ECO:0000313" key="5">
    <source>
        <dbReference type="EMBL" id="KAF1991855.1"/>
    </source>
</evidence>
<organism evidence="5 6">
    <name type="scientific">Aulographum hederae CBS 113979</name>
    <dbReference type="NCBI Taxonomy" id="1176131"/>
    <lineage>
        <taxon>Eukaryota</taxon>
        <taxon>Fungi</taxon>
        <taxon>Dikarya</taxon>
        <taxon>Ascomycota</taxon>
        <taxon>Pezizomycotina</taxon>
        <taxon>Dothideomycetes</taxon>
        <taxon>Pleosporomycetidae</taxon>
        <taxon>Aulographales</taxon>
        <taxon>Aulographaceae</taxon>
    </lineage>
</organism>
<feature type="transmembrane region" description="Helical" evidence="3">
    <location>
        <begin position="425"/>
        <end position="445"/>
    </location>
</feature>
<protein>
    <submittedName>
        <fullName evidence="5">MFS general substrate transporter</fullName>
    </submittedName>
</protein>
<feature type="transmembrane region" description="Helical" evidence="3">
    <location>
        <begin position="347"/>
        <end position="370"/>
    </location>
</feature>
<evidence type="ECO:0000313" key="6">
    <source>
        <dbReference type="Proteomes" id="UP000800041"/>
    </source>
</evidence>
<feature type="domain" description="Major facilitator superfamily (MFS) profile" evidence="4">
    <location>
        <begin position="256"/>
        <end position="452"/>
    </location>
</feature>
<accession>A0A6G1HFC3</accession>
<dbReference type="PANTHER" id="PTHR11360:SF287">
    <property type="entry name" value="MFS MONOCARBOXYLATE TRANSPORTER"/>
    <property type="match status" value="1"/>
</dbReference>
<dbReference type="Gene3D" id="1.20.1250.20">
    <property type="entry name" value="MFS general substrate transporter like domains"/>
    <property type="match status" value="2"/>
</dbReference>
<feature type="transmembrane region" description="Helical" evidence="3">
    <location>
        <begin position="49"/>
        <end position="74"/>
    </location>
</feature>
<keyword evidence="3" id="KW-0472">Membrane</keyword>
<feature type="transmembrane region" description="Helical" evidence="3">
    <location>
        <begin position="382"/>
        <end position="405"/>
    </location>
</feature>
<dbReference type="Proteomes" id="UP000800041">
    <property type="component" value="Unassembled WGS sequence"/>
</dbReference>
<name>A0A6G1HFC3_9PEZI</name>
<dbReference type="SUPFAM" id="SSF103473">
    <property type="entry name" value="MFS general substrate transporter"/>
    <property type="match status" value="1"/>
</dbReference>
<keyword evidence="3" id="KW-1133">Transmembrane helix</keyword>
<feature type="transmembrane region" description="Helical" evidence="3">
    <location>
        <begin position="250"/>
        <end position="273"/>
    </location>
</feature>
<dbReference type="InterPro" id="IPR020846">
    <property type="entry name" value="MFS_dom"/>
</dbReference>
<comment type="similarity">
    <text evidence="2">Belongs to the major facilitator superfamily. Monocarboxylate porter (TC 2.A.1.13) family.</text>
</comment>
<dbReference type="OrthoDB" id="2213137at2759"/>
<dbReference type="Pfam" id="PF07690">
    <property type="entry name" value="MFS_1"/>
    <property type="match status" value="1"/>
</dbReference>
<dbReference type="EMBL" id="ML977138">
    <property type="protein sequence ID" value="KAF1991855.1"/>
    <property type="molecule type" value="Genomic_DNA"/>
</dbReference>
<dbReference type="InterPro" id="IPR036259">
    <property type="entry name" value="MFS_trans_sf"/>
</dbReference>
<feature type="transmembrane region" description="Helical" evidence="3">
    <location>
        <begin position="293"/>
        <end position="313"/>
    </location>
</feature>
<dbReference type="InterPro" id="IPR050327">
    <property type="entry name" value="Proton-linked_MCT"/>
</dbReference>
<feature type="transmembrane region" description="Helical" evidence="3">
    <location>
        <begin position="212"/>
        <end position="229"/>
    </location>
</feature>
<feature type="transmembrane region" description="Helical" evidence="3">
    <location>
        <begin position="320"/>
        <end position="341"/>
    </location>
</feature>
<keyword evidence="6" id="KW-1185">Reference proteome</keyword>
<keyword evidence="3" id="KW-0812">Transmembrane</keyword>
<feature type="transmembrane region" description="Helical" evidence="3">
    <location>
        <begin position="154"/>
        <end position="171"/>
    </location>
</feature>
<dbReference type="InterPro" id="IPR011701">
    <property type="entry name" value="MFS"/>
</dbReference>
<proteinExistence type="inferred from homology"/>
<feature type="transmembrane region" description="Helical" evidence="3">
    <location>
        <begin position="94"/>
        <end position="115"/>
    </location>
</feature>
<evidence type="ECO:0000256" key="2">
    <source>
        <dbReference type="ARBA" id="ARBA00006727"/>
    </source>
</evidence>
<dbReference type="GO" id="GO:0016020">
    <property type="term" value="C:membrane"/>
    <property type="evidence" value="ECO:0007669"/>
    <property type="project" value="UniProtKB-SubCell"/>
</dbReference>
<dbReference type="PANTHER" id="PTHR11360">
    <property type="entry name" value="MONOCARBOXYLATE TRANSPORTER"/>
    <property type="match status" value="1"/>
</dbReference>
<comment type="subcellular location">
    <subcellularLocation>
        <location evidence="1">Membrane</location>
        <topology evidence="1">Multi-pass membrane protein</topology>
    </subcellularLocation>
</comment>
<feature type="transmembrane region" description="Helical" evidence="3">
    <location>
        <begin position="127"/>
        <end position="148"/>
    </location>
</feature>
<evidence type="ECO:0000259" key="4">
    <source>
        <dbReference type="PROSITE" id="PS50850"/>
    </source>
</evidence>
<dbReference type="AlphaFoldDB" id="A0A6G1HFC3"/>
<feature type="transmembrane region" description="Helical" evidence="3">
    <location>
        <begin position="180"/>
        <end position="200"/>
    </location>
</feature>
<evidence type="ECO:0000256" key="3">
    <source>
        <dbReference type="SAM" id="Phobius"/>
    </source>
</evidence>
<sequence>MSTPDETSSIAADAAGSRIYSTSPTTETLDHVENQGNEQTLPQADEGKAAWLVLAGCSLIQAPVWGFSLAFGVFQEYYTAHGSQLNGDITDIPMIGTTATGILYLCSPLSFAILSRWPHLRRSCGPLGLAILVISFVLSGFATAVWQLFVLQGVTSAIGCGLLFAPTTIYLDEWFIRRKGLALGILWSAKGLAGMVLPIILEKTLERFGAKVTLEGWATVSFLLTAPLLRSLRPRIPPSPASTVRRIDTSFLRSSTFWIFQTGNILQSLGYFLPSAYLPSYAVSVGLSPSLGTILIATLNGTSVAGSVVIGMLNDQYKVTTVILISTVGSTIAVFLCWGLSSHMALLVVFSMLYGFFAGGFSSTWSGVLTEIKASSPSIDTGFVFGLLAGGRGVGNIISGPLSLALLAHSDWLHDGKSWGYSTEFGPMIIFTGVSVLLGGFGWLWRSLHNGC</sequence>
<evidence type="ECO:0000256" key="1">
    <source>
        <dbReference type="ARBA" id="ARBA00004141"/>
    </source>
</evidence>
<gene>
    <name evidence="5" type="ORF">K402DRAFT_409399</name>
</gene>
<reference evidence="5" key="1">
    <citation type="journal article" date="2020" name="Stud. Mycol.">
        <title>101 Dothideomycetes genomes: a test case for predicting lifestyles and emergence of pathogens.</title>
        <authorList>
            <person name="Haridas S."/>
            <person name="Albert R."/>
            <person name="Binder M."/>
            <person name="Bloem J."/>
            <person name="Labutti K."/>
            <person name="Salamov A."/>
            <person name="Andreopoulos B."/>
            <person name="Baker S."/>
            <person name="Barry K."/>
            <person name="Bills G."/>
            <person name="Bluhm B."/>
            <person name="Cannon C."/>
            <person name="Castanera R."/>
            <person name="Culley D."/>
            <person name="Daum C."/>
            <person name="Ezra D."/>
            <person name="Gonzalez J."/>
            <person name="Henrissat B."/>
            <person name="Kuo A."/>
            <person name="Liang C."/>
            <person name="Lipzen A."/>
            <person name="Lutzoni F."/>
            <person name="Magnuson J."/>
            <person name="Mondo S."/>
            <person name="Nolan M."/>
            <person name="Ohm R."/>
            <person name="Pangilinan J."/>
            <person name="Park H.-J."/>
            <person name="Ramirez L."/>
            <person name="Alfaro M."/>
            <person name="Sun H."/>
            <person name="Tritt A."/>
            <person name="Yoshinaga Y."/>
            <person name="Zwiers L.-H."/>
            <person name="Turgeon B."/>
            <person name="Goodwin S."/>
            <person name="Spatafora J."/>
            <person name="Crous P."/>
            <person name="Grigoriev I."/>
        </authorList>
    </citation>
    <scope>NUCLEOTIDE SEQUENCE</scope>
    <source>
        <strain evidence="5">CBS 113979</strain>
    </source>
</reference>
<dbReference type="PROSITE" id="PS50850">
    <property type="entry name" value="MFS"/>
    <property type="match status" value="1"/>
</dbReference>
<dbReference type="GO" id="GO:0022857">
    <property type="term" value="F:transmembrane transporter activity"/>
    <property type="evidence" value="ECO:0007669"/>
    <property type="project" value="InterPro"/>
</dbReference>